<evidence type="ECO:0000313" key="3">
    <source>
        <dbReference type="EMBL" id="MDT0417009.1"/>
    </source>
</evidence>
<evidence type="ECO:0000256" key="2">
    <source>
        <dbReference type="SAM" id="Phobius"/>
    </source>
</evidence>
<organism evidence="3 4">
    <name type="scientific">Streptomyces evansiae</name>
    <dbReference type="NCBI Taxonomy" id="3075535"/>
    <lineage>
        <taxon>Bacteria</taxon>
        <taxon>Bacillati</taxon>
        <taxon>Actinomycetota</taxon>
        <taxon>Actinomycetes</taxon>
        <taxon>Kitasatosporales</taxon>
        <taxon>Streptomycetaceae</taxon>
        <taxon>Streptomyces</taxon>
    </lineage>
</organism>
<accession>A0ABD5E6M4</accession>
<evidence type="ECO:0008006" key="5">
    <source>
        <dbReference type="Google" id="ProtNLM"/>
    </source>
</evidence>
<keyword evidence="2" id="KW-0812">Transmembrane</keyword>
<dbReference type="AlphaFoldDB" id="A0ABD5E6M4"/>
<evidence type="ECO:0000256" key="1">
    <source>
        <dbReference type="SAM" id="MobiDB-lite"/>
    </source>
</evidence>
<name>A0ABD5E6M4_9ACTN</name>
<comment type="caution">
    <text evidence="3">The sequence shown here is derived from an EMBL/GenBank/DDBJ whole genome shotgun (WGS) entry which is preliminary data.</text>
</comment>
<reference evidence="4" key="1">
    <citation type="submission" date="2023-07" db="EMBL/GenBank/DDBJ databases">
        <title>30 novel species of actinomycetes from the DSMZ collection.</title>
        <authorList>
            <person name="Nouioui I."/>
        </authorList>
    </citation>
    <scope>NUCLEOTIDE SEQUENCE [LARGE SCALE GENOMIC DNA]</scope>
    <source>
        <strain evidence="4">DSM 41982</strain>
    </source>
</reference>
<dbReference type="RefSeq" id="WP_311677158.1">
    <property type="nucleotide sequence ID" value="NZ_JAVRER010000023.1"/>
</dbReference>
<evidence type="ECO:0000313" key="4">
    <source>
        <dbReference type="Proteomes" id="UP001183607"/>
    </source>
</evidence>
<proteinExistence type="predicted"/>
<feature type="region of interest" description="Disordered" evidence="1">
    <location>
        <begin position="165"/>
        <end position="194"/>
    </location>
</feature>
<feature type="compositionally biased region" description="Low complexity" evidence="1">
    <location>
        <begin position="171"/>
        <end position="194"/>
    </location>
</feature>
<dbReference type="Proteomes" id="UP001183607">
    <property type="component" value="Unassembled WGS sequence"/>
</dbReference>
<dbReference type="EMBL" id="JAVRER010000023">
    <property type="protein sequence ID" value="MDT0417009.1"/>
    <property type="molecule type" value="Genomic_DNA"/>
</dbReference>
<keyword evidence="2" id="KW-1133">Transmembrane helix</keyword>
<feature type="transmembrane region" description="Helical" evidence="2">
    <location>
        <begin position="12"/>
        <end position="37"/>
    </location>
</feature>
<feature type="transmembrane region" description="Helical" evidence="2">
    <location>
        <begin position="105"/>
        <end position="138"/>
    </location>
</feature>
<feature type="transmembrane region" description="Helical" evidence="2">
    <location>
        <begin position="49"/>
        <end position="68"/>
    </location>
</feature>
<keyword evidence="2" id="KW-0472">Membrane</keyword>
<gene>
    <name evidence="3" type="ORF">RM574_16090</name>
</gene>
<sequence length="194" mass="20165">MARGGTGRGRRALVRVAVVVRAGAAPLWWWGVLAAAAGLVPPGLTGRRIGLYGGVLLYAPAAALTAYARRARYRAGRAGAVRAARDDILRDRAVTVRAWRRGHRWWLALAVLAALGSAFAVPAAGGLVLAGCGSGLWLKARWLGRAERRAEALYWLPADRLGGRGGGPVSRTTGGWATTGTGAGDAAPGGARRR</sequence>
<protein>
    <recommendedName>
        <fullName evidence="5">Integral membrane protein</fullName>
    </recommendedName>
</protein>